<accession>A0A939QQM5</accession>
<dbReference type="AlphaFoldDB" id="A0A939QQM5"/>
<comment type="cofactor">
    <cofactor evidence="1">
        <name>Mg(2+)</name>
        <dbReference type="ChEBI" id="CHEBI:18420"/>
    </cofactor>
</comment>
<dbReference type="Proteomes" id="UP000680132">
    <property type="component" value="Unassembled WGS sequence"/>
</dbReference>
<dbReference type="GO" id="GO:0008973">
    <property type="term" value="F:phosphopentomutase activity"/>
    <property type="evidence" value="ECO:0007669"/>
    <property type="project" value="TreeGrafter"/>
</dbReference>
<dbReference type="GO" id="GO:0005975">
    <property type="term" value="P:carbohydrate metabolic process"/>
    <property type="evidence" value="ECO:0007669"/>
    <property type="project" value="InterPro"/>
</dbReference>
<dbReference type="InterPro" id="IPR036900">
    <property type="entry name" value="A-D-PHexomutase_C_sf"/>
</dbReference>
<dbReference type="InterPro" id="IPR016066">
    <property type="entry name" value="A-D-PHexomutase_CS"/>
</dbReference>
<keyword evidence="5 7" id="KW-0460">Magnesium</keyword>
<keyword evidence="3" id="KW-0597">Phosphoprotein</keyword>
<dbReference type="RefSeq" id="WP_208505148.1">
    <property type="nucleotide sequence ID" value="NZ_JAGFOA010000007.1"/>
</dbReference>
<dbReference type="SUPFAM" id="SSF53738">
    <property type="entry name" value="Phosphoglucomutase, first 3 domains"/>
    <property type="match status" value="3"/>
</dbReference>
<evidence type="ECO:0000259" key="9">
    <source>
        <dbReference type="Pfam" id="PF02878"/>
    </source>
</evidence>
<gene>
    <name evidence="12" type="ORF">J5V96_15720</name>
</gene>
<evidence type="ECO:0000256" key="4">
    <source>
        <dbReference type="ARBA" id="ARBA00022723"/>
    </source>
</evidence>
<dbReference type="PANTHER" id="PTHR45745:SF1">
    <property type="entry name" value="PHOSPHOGLUCOMUTASE 2B-RELATED"/>
    <property type="match status" value="1"/>
</dbReference>
<dbReference type="Pfam" id="PF02878">
    <property type="entry name" value="PGM_PMM_I"/>
    <property type="match status" value="1"/>
</dbReference>
<keyword evidence="6" id="KW-0413">Isomerase</keyword>
<dbReference type="InterPro" id="IPR016055">
    <property type="entry name" value="A-D-PHexomutase_a/b/a-I/II/III"/>
</dbReference>
<dbReference type="Pfam" id="PF00408">
    <property type="entry name" value="PGM_PMM_IV"/>
    <property type="match status" value="1"/>
</dbReference>
<keyword evidence="13" id="KW-1185">Reference proteome</keyword>
<dbReference type="PANTHER" id="PTHR45745">
    <property type="entry name" value="PHOSPHOMANNOMUTASE 45A"/>
    <property type="match status" value="1"/>
</dbReference>
<evidence type="ECO:0000256" key="5">
    <source>
        <dbReference type="ARBA" id="ARBA00022842"/>
    </source>
</evidence>
<dbReference type="GO" id="GO:0000287">
    <property type="term" value="F:magnesium ion binding"/>
    <property type="evidence" value="ECO:0007669"/>
    <property type="project" value="InterPro"/>
</dbReference>
<dbReference type="InterPro" id="IPR005843">
    <property type="entry name" value="A-D-PHexomutase_C"/>
</dbReference>
<evidence type="ECO:0000256" key="2">
    <source>
        <dbReference type="ARBA" id="ARBA00010231"/>
    </source>
</evidence>
<proteinExistence type="inferred from homology"/>
<evidence type="ECO:0000313" key="13">
    <source>
        <dbReference type="Proteomes" id="UP000680132"/>
    </source>
</evidence>
<evidence type="ECO:0000256" key="6">
    <source>
        <dbReference type="ARBA" id="ARBA00023235"/>
    </source>
</evidence>
<feature type="domain" description="Alpha-D-phosphohexomutase C-terminal" evidence="8">
    <location>
        <begin position="484"/>
        <end position="538"/>
    </location>
</feature>
<comment type="caution">
    <text evidence="12">The sequence shown here is derived from an EMBL/GenBank/DDBJ whole genome shotgun (WGS) entry which is preliminary data.</text>
</comment>
<dbReference type="Pfam" id="PF02880">
    <property type="entry name" value="PGM_PMM_III"/>
    <property type="match status" value="1"/>
</dbReference>
<organism evidence="12 13">
    <name type="scientific">Microbacterium stercoris</name>
    <dbReference type="NCBI Taxonomy" id="2820289"/>
    <lineage>
        <taxon>Bacteria</taxon>
        <taxon>Bacillati</taxon>
        <taxon>Actinomycetota</taxon>
        <taxon>Actinomycetes</taxon>
        <taxon>Micrococcales</taxon>
        <taxon>Microbacteriaceae</taxon>
        <taxon>Microbacterium</taxon>
    </lineage>
</organism>
<reference evidence="12" key="1">
    <citation type="submission" date="2021-03" db="EMBL/GenBank/DDBJ databases">
        <title>Microbacterium sp. nov., a novel actinobacterium isolated from cow dung.</title>
        <authorList>
            <person name="Zhang L."/>
        </authorList>
    </citation>
    <scope>NUCLEOTIDE SEQUENCE</scope>
    <source>
        <strain evidence="12">NEAU-LLB</strain>
    </source>
</reference>
<dbReference type="GO" id="GO:0006166">
    <property type="term" value="P:purine ribonucleoside salvage"/>
    <property type="evidence" value="ECO:0007669"/>
    <property type="project" value="TreeGrafter"/>
</dbReference>
<dbReference type="InterPro" id="IPR005846">
    <property type="entry name" value="A-D-PHexomutase_a/b/a-III"/>
</dbReference>
<keyword evidence="4 7" id="KW-0479">Metal-binding</keyword>
<feature type="domain" description="Alpha-D-phosphohexomutase alpha/beta/alpha" evidence="11">
    <location>
        <begin position="331"/>
        <end position="441"/>
    </location>
</feature>
<evidence type="ECO:0000313" key="12">
    <source>
        <dbReference type="EMBL" id="MBO3664945.1"/>
    </source>
</evidence>
<dbReference type="Gene3D" id="3.40.120.10">
    <property type="entry name" value="Alpha-D-Glucose-1,6-Bisphosphate, subunit A, domain 3"/>
    <property type="match status" value="3"/>
</dbReference>
<evidence type="ECO:0000256" key="3">
    <source>
        <dbReference type="ARBA" id="ARBA00022553"/>
    </source>
</evidence>
<comment type="similarity">
    <text evidence="2 7">Belongs to the phosphohexose mutase family.</text>
</comment>
<protein>
    <submittedName>
        <fullName evidence="12">Phospho-sugar mutase</fullName>
    </submittedName>
</protein>
<dbReference type="Gene3D" id="3.30.310.50">
    <property type="entry name" value="Alpha-D-phosphohexomutase, C-terminal domain"/>
    <property type="match status" value="1"/>
</dbReference>
<dbReference type="PRINTS" id="PR00509">
    <property type="entry name" value="PGMPMM"/>
</dbReference>
<evidence type="ECO:0000259" key="8">
    <source>
        <dbReference type="Pfam" id="PF00408"/>
    </source>
</evidence>
<sequence length="555" mass="58179">MSAAVFEQAHAWLAQDPDEETRSELADLIARAEKGDPAAARDLDDRFNGRLQFGTAGLRGALGAGSNRMNRVLVAQAAAGFADFLRERTAGAVPTVVVGYDGRRNSDVFARDSAELFAGAGLRAILLPRRLPTPVLAFAVRHLGADAGVMVTASHNPPNDNGYKVYLGGRDEGSQIVAPSDGLIATAIQRIADTRSVADLPRSDAYEIAGEDVVEAYVTATAAVGPAPAGVDDLRWVYTAMHGVGWETFARVLETAGYAAPALVAEQIEPDGRFPTVSFPNPEEPGAMDLAFATARAADAELIIAQDPDADRLAVAIPDPASAEGWRRLTGNEVGLLLGLRAARAAQGTEGAALACSLVSSPGLGAIAERYGLGWHETLTGFKWISRAPGLVFGFEEALGYLVNPETVRDKDGISASIAFLQLATEARVAGKTVVDLLDELSAEIGFFASSQVSIRVDDLSVIARVMAALRLDPPTAFGEVAVAQADDLLQDPSGLGGDVLRYALADGSRIVCRPSGTEPKLKVYLDVRGDSAANAATRLAAAETAVRALLQRLG</sequence>
<feature type="domain" description="Alpha-D-phosphohexomutase alpha/beta/alpha" evidence="10">
    <location>
        <begin position="225"/>
        <end position="316"/>
    </location>
</feature>
<feature type="domain" description="Alpha-D-phosphohexomutase alpha/beta/alpha" evidence="9">
    <location>
        <begin position="51"/>
        <end position="189"/>
    </location>
</feature>
<dbReference type="PROSITE" id="PS00710">
    <property type="entry name" value="PGM_PMM"/>
    <property type="match status" value="1"/>
</dbReference>
<dbReference type="CDD" id="cd05799">
    <property type="entry name" value="PGM2"/>
    <property type="match status" value="1"/>
</dbReference>
<evidence type="ECO:0000256" key="1">
    <source>
        <dbReference type="ARBA" id="ARBA00001946"/>
    </source>
</evidence>
<dbReference type="InterPro" id="IPR005845">
    <property type="entry name" value="A-D-PHexomutase_a/b/a-II"/>
</dbReference>
<dbReference type="InterPro" id="IPR005841">
    <property type="entry name" value="Alpha-D-phosphohexomutase_SF"/>
</dbReference>
<name>A0A939QQM5_9MICO</name>
<evidence type="ECO:0000256" key="7">
    <source>
        <dbReference type="RuleBase" id="RU004326"/>
    </source>
</evidence>
<evidence type="ECO:0000259" key="11">
    <source>
        <dbReference type="Pfam" id="PF02880"/>
    </source>
</evidence>
<dbReference type="EMBL" id="JAGFOA010000007">
    <property type="protein sequence ID" value="MBO3664945.1"/>
    <property type="molecule type" value="Genomic_DNA"/>
</dbReference>
<dbReference type="InterPro" id="IPR005844">
    <property type="entry name" value="A-D-PHexomutase_a/b/a-I"/>
</dbReference>
<evidence type="ECO:0000259" key="10">
    <source>
        <dbReference type="Pfam" id="PF02879"/>
    </source>
</evidence>
<dbReference type="SUPFAM" id="SSF55957">
    <property type="entry name" value="Phosphoglucomutase, C-terminal domain"/>
    <property type="match status" value="1"/>
</dbReference>
<dbReference type="Pfam" id="PF02879">
    <property type="entry name" value="PGM_PMM_II"/>
    <property type="match status" value="1"/>
</dbReference>